<organism evidence="2 3">
    <name type="scientific">Botrimarina mediterranea</name>
    <dbReference type="NCBI Taxonomy" id="2528022"/>
    <lineage>
        <taxon>Bacteria</taxon>
        <taxon>Pseudomonadati</taxon>
        <taxon>Planctomycetota</taxon>
        <taxon>Planctomycetia</taxon>
        <taxon>Pirellulales</taxon>
        <taxon>Lacipirellulaceae</taxon>
        <taxon>Botrimarina</taxon>
    </lineage>
</organism>
<accession>A0A518KDY8</accession>
<feature type="domain" description="Methyltransferase type 11" evidence="1">
    <location>
        <begin position="64"/>
        <end position="158"/>
    </location>
</feature>
<reference evidence="2 3" key="1">
    <citation type="submission" date="2019-02" db="EMBL/GenBank/DDBJ databases">
        <title>Deep-cultivation of Planctomycetes and their phenomic and genomic characterization uncovers novel biology.</title>
        <authorList>
            <person name="Wiegand S."/>
            <person name="Jogler M."/>
            <person name="Boedeker C."/>
            <person name="Pinto D."/>
            <person name="Vollmers J."/>
            <person name="Rivas-Marin E."/>
            <person name="Kohn T."/>
            <person name="Peeters S.H."/>
            <person name="Heuer A."/>
            <person name="Rast P."/>
            <person name="Oberbeckmann S."/>
            <person name="Bunk B."/>
            <person name="Jeske O."/>
            <person name="Meyerdierks A."/>
            <person name="Storesund J.E."/>
            <person name="Kallscheuer N."/>
            <person name="Luecker S."/>
            <person name="Lage O.M."/>
            <person name="Pohl T."/>
            <person name="Merkel B.J."/>
            <person name="Hornburger P."/>
            <person name="Mueller R.-W."/>
            <person name="Bruemmer F."/>
            <person name="Labrenz M."/>
            <person name="Spormann A.M."/>
            <person name="Op den Camp H."/>
            <person name="Overmann J."/>
            <person name="Amann R."/>
            <person name="Jetten M.S.M."/>
            <person name="Mascher T."/>
            <person name="Medema M.H."/>
            <person name="Devos D.P."/>
            <person name="Kaster A.-K."/>
            <person name="Ovreas L."/>
            <person name="Rohde M."/>
            <person name="Galperin M.Y."/>
            <person name="Jogler C."/>
        </authorList>
    </citation>
    <scope>NUCLEOTIDE SEQUENCE [LARGE SCALE GENOMIC DNA]</scope>
    <source>
        <strain evidence="2 3">Spa11</strain>
    </source>
</reference>
<dbReference type="Pfam" id="PF08241">
    <property type="entry name" value="Methyltransf_11"/>
    <property type="match status" value="1"/>
</dbReference>
<dbReference type="CDD" id="cd02440">
    <property type="entry name" value="AdoMet_MTases"/>
    <property type="match status" value="1"/>
</dbReference>
<dbReference type="PANTHER" id="PTHR42912:SF6">
    <property type="entry name" value="METHYLTRANSFERASE TYPE 11 DOMAIN-CONTAINING PROTEIN"/>
    <property type="match status" value="1"/>
</dbReference>
<dbReference type="InterPro" id="IPR050508">
    <property type="entry name" value="Methyltransf_Superfamily"/>
</dbReference>
<evidence type="ECO:0000259" key="1">
    <source>
        <dbReference type="Pfam" id="PF08241"/>
    </source>
</evidence>
<gene>
    <name evidence="2" type="ORF">Spa11_42240</name>
</gene>
<keyword evidence="3" id="KW-1185">Reference proteome</keyword>
<dbReference type="PANTHER" id="PTHR42912">
    <property type="entry name" value="METHYLTRANSFERASE"/>
    <property type="match status" value="1"/>
</dbReference>
<dbReference type="Proteomes" id="UP000316426">
    <property type="component" value="Chromosome"/>
</dbReference>
<name>A0A518KDY8_9BACT</name>
<dbReference type="AlphaFoldDB" id="A0A518KDY8"/>
<evidence type="ECO:0000313" key="3">
    <source>
        <dbReference type="Proteomes" id="UP000316426"/>
    </source>
</evidence>
<proteinExistence type="predicted"/>
<sequence length="265" mass="28970">MELDPRRTAIERNRQAWNDLARQGVPLARPATAADFADPLRAVDPDGWLRRGLGGSVVGKRVLCLAAGGGRQGPLHVAAGMEVTVVDVSEAMLEKDRAVAEARGCRLRLCQTSMDDLSELRDDEFDAVVQPVSSCYASDVAAVYREVARVLRPGGVYVSQHKTPTSLQAASRLSGNGALELRTPYYHEGPLPPSDPCRTREPGTLEFLHRWEQLIGGLCRAGFVVEDLGEPSHAEEPGDHGQRSRYVAPYVRILARRVLAADVRR</sequence>
<protein>
    <recommendedName>
        <fullName evidence="1">Methyltransferase type 11 domain-containing protein</fullName>
    </recommendedName>
</protein>
<dbReference type="Gene3D" id="3.40.50.150">
    <property type="entry name" value="Vaccinia Virus protein VP39"/>
    <property type="match status" value="1"/>
</dbReference>
<dbReference type="GO" id="GO:0008757">
    <property type="term" value="F:S-adenosylmethionine-dependent methyltransferase activity"/>
    <property type="evidence" value="ECO:0007669"/>
    <property type="project" value="InterPro"/>
</dbReference>
<dbReference type="EMBL" id="CP036349">
    <property type="protein sequence ID" value="QDV76000.1"/>
    <property type="molecule type" value="Genomic_DNA"/>
</dbReference>
<dbReference type="SUPFAM" id="SSF53335">
    <property type="entry name" value="S-adenosyl-L-methionine-dependent methyltransferases"/>
    <property type="match status" value="1"/>
</dbReference>
<evidence type="ECO:0000313" key="2">
    <source>
        <dbReference type="EMBL" id="QDV76000.1"/>
    </source>
</evidence>
<dbReference type="KEGG" id="bmei:Spa11_42240"/>
<dbReference type="InterPro" id="IPR013216">
    <property type="entry name" value="Methyltransf_11"/>
</dbReference>
<dbReference type="InterPro" id="IPR029063">
    <property type="entry name" value="SAM-dependent_MTases_sf"/>
</dbReference>